<dbReference type="AlphaFoldDB" id="A0A7R8USS8"/>
<feature type="region of interest" description="Disordered" evidence="1">
    <location>
        <begin position="117"/>
        <end position="144"/>
    </location>
</feature>
<proteinExistence type="predicted"/>
<name>A0A7R8USS8_HERIL</name>
<evidence type="ECO:0000313" key="2">
    <source>
        <dbReference type="EMBL" id="CAD7086060.1"/>
    </source>
</evidence>
<feature type="compositionally biased region" description="Basic and acidic residues" evidence="1">
    <location>
        <begin position="132"/>
        <end position="144"/>
    </location>
</feature>
<reference evidence="2 3" key="1">
    <citation type="submission" date="2020-11" db="EMBL/GenBank/DDBJ databases">
        <authorList>
            <person name="Wallbank WR R."/>
            <person name="Pardo Diaz C."/>
            <person name="Kozak K."/>
            <person name="Martin S."/>
            <person name="Jiggins C."/>
            <person name="Moest M."/>
            <person name="Warren A I."/>
            <person name="Generalovic N T."/>
            <person name="Byers J.R.P. K."/>
            <person name="Montejo-Kovacevich G."/>
            <person name="Yen C E."/>
        </authorList>
    </citation>
    <scope>NUCLEOTIDE SEQUENCE [LARGE SCALE GENOMIC DNA]</scope>
</reference>
<gene>
    <name evidence="2" type="ORF">HERILL_LOCUS8859</name>
</gene>
<evidence type="ECO:0000256" key="1">
    <source>
        <dbReference type="SAM" id="MobiDB-lite"/>
    </source>
</evidence>
<keyword evidence="3" id="KW-1185">Reference proteome</keyword>
<accession>A0A7R8USS8</accession>
<dbReference type="Proteomes" id="UP000594454">
    <property type="component" value="Chromosome 3"/>
</dbReference>
<dbReference type="EMBL" id="LR899011">
    <property type="protein sequence ID" value="CAD7086060.1"/>
    <property type="molecule type" value="Genomic_DNA"/>
</dbReference>
<organism evidence="2 3">
    <name type="scientific">Hermetia illucens</name>
    <name type="common">Black soldier fly</name>
    <dbReference type="NCBI Taxonomy" id="343691"/>
    <lineage>
        <taxon>Eukaryota</taxon>
        <taxon>Metazoa</taxon>
        <taxon>Ecdysozoa</taxon>
        <taxon>Arthropoda</taxon>
        <taxon>Hexapoda</taxon>
        <taxon>Insecta</taxon>
        <taxon>Pterygota</taxon>
        <taxon>Neoptera</taxon>
        <taxon>Endopterygota</taxon>
        <taxon>Diptera</taxon>
        <taxon>Brachycera</taxon>
        <taxon>Stratiomyomorpha</taxon>
        <taxon>Stratiomyidae</taxon>
        <taxon>Hermetiinae</taxon>
        <taxon>Hermetia</taxon>
    </lineage>
</organism>
<evidence type="ECO:0000313" key="3">
    <source>
        <dbReference type="Proteomes" id="UP000594454"/>
    </source>
</evidence>
<protein>
    <submittedName>
        <fullName evidence="2">Uncharacterized protein</fullName>
    </submittedName>
</protein>
<dbReference type="InParanoid" id="A0A7R8USS8"/>
<sequence length="144" mass="15666">MREQPCRPDMRNGLQDLCFGDSAVQATPAVLDEKALGQDSCEPQQYSRGRRGIGIKGICEGLDCPDPEDSQDLEPITPGPGGIFACDPYMLPYSNVYYPAGPFGPRVELCPYVPLTDSPMSNGGGHRSGKGSRSERKNRGRERC</sequence>